<organism evidence="1 2">
    <name type="scientific">Candidatus Woykebacteria bacterium RBG_16_43_9</name>
    <dbReference type="NCBI Taxonomy" id="1802596"/>
    <lineage>
        <taxon>Bacteria</taxon>
        <taxon>Candidatus Woykeibacteriota</taxon>
    </lineage>
</organism>
<accession>A0A1G1WH56</accession>
<gene>
    <name evidence="1" type="ORF">A2Z11_02690</name>
</gene>
<proteinExistence type="predicted"/>
<dbReference type="EMBL" id="MHCS01000007">
    <property type="protein sequence ID" value="OGY26941.1"/>
    <property type="molecule type" value="Genomic_DNA"/>
</dbReference>
<name>A0A1G1WH56_9BACT</name>
<sequence>MFEYLRHASGYYKGLGCYLQNEPTTPIITHQHSTSLYLTKESGQMPKRFKDLRVPASLIRAWIDVGRIEVLPKVGVKLLQLVTPIYLTFPQVYDRKRRRKNRRMWVPAGSFLNSRWIPLGPRNSEWKLVTSLREQELKERYIIVRVEEEGRVRWYRLIYEIVSSQSQLLRQRVHIRAQHAREKRRKVLILEAVERELGDYLLGRTQLSRSQLDELSTLQYRLSNRLFGSMANVRARLSARDTVAFLNAWMSVEGLLDHRRRFAFLANGHDSELQRHNVEAHILSRYDRLAVYISPEIRRTVRWSRYHVQRAATAVQEKRIPICKRHLRRAVYHLDQALKTLWEWPKKLSEDEREYIPKL</sequence>
<reference evidence="1 2" key="1">
    <citation type="journal article" date="2016" name="Nat. Commun.">
        <title>Thousands of microbial genomes shed light on interconnected biogeochemical processes in an aquifer system.</title>
        <authorList>
            <person name="Anantharaman K."/>
            <person name="Brown C.T."/>
            <person name="Hug L.A."/>
            <person name="Sharon I."/>
            <person name="Castelle C.J."/>
            <person name="Probst A.J."/>
            <person name="Thomas B.C."/>
            <person name="Singh A."/>
            <person name="Wilkins M.J."/>
            <person name="Karaoz U."/>
            <person name="Brodie E.L."/>
            <person name="Williams K.H."/>
            <person name="Hubbard S.S."/>
            <person name="Banfield J.F."/>
        </authorList>
    </citation>
    <scope>NUCLEOTIDE SEQUENCE [LARGE SCALE GENOMIC DNA]</scope>
</reference>
<evidence type="ECO:0000313" key="1">
    <source>
        <dbReference type="EMBL" id="OGY26941.1"/>
    </source>
</evidence>
<protein>
    <submittedName>
        <fullName evidence="1">Uncharacterized protein</fullName>
    </submittedName>
</protein>
<dbReference type="Proteomes" id="UP000176389">
    <property type="component" value="Unassembled WGS sequence"/>
</dbReference>
<dbReference type="AlphaFoldDB" id="A0A1G1WH56"/>
<comment type="caution">
    <text evidence="1">The sequence shown here is derived from an EMBL/GenBank/DDBJ whole genome shotgun (WGS) entry which is preliminary data.</text>
</comment>
<evidence type="ECO:0000313" key="2">
    <source>
        <dbReference type="Proteomes" id="UP000176389"/>
    </source>
</evidence>